<organism evidence="1 2">
    <name type="scientific">Geobacillus subterraneus</name>
    <dbReference type="NCBI Taxonomy" id="129338"/>
    <lineage>
        <taxon>Bacteria</taxon>
        <taxon>Bacillati</taxon>
        <taxon>Bacillota</taxon>
        <taxon>Bacilli</taxon>
        <taxon>Bacillales</taxon>
        <taxon>Anoxybacillaceae</taxon>
        <taxon>Geobacillus</taxon>
    </lineage>
</organism>
<evidence type="ECO:0000313" key="1">
    <source>
        <dbReference type="EMBL" id="BBW96608.1"/>
    </source>
</evidence>
<sequence length="122" mass="14117">MKGFDIITNTFQELISPRTEQEFRDLQDKMYAITKECLNKGDIPRFKGLIEIASSDVVIVSAIYKIKSNRGSKIAGIDGQTIDNILRQNYDQVIDLVKKRFKNYKPKPIKRVFISKPRRPVI</sequence>
<gene>
    <name evidence="1" type="ORF">GsuE55_14410</name>
</gene>
<dbReference type="AlphaFoldDB" id="A0A679FK20"/>
<dbReference type="EMBL" id="AP022557">
    <property type="protein sequence ID" value="BBW96608.1"/>
    <property type="molecule type" value="Genomic_DNA"/>
</dbReference>
<proteinExistence type="predicted"/>
<accession>A0A679FK20</accession>
<dbReference type="Proteomes" id="UP000501421">
    <property type="component" value="Chromosome"/>
</dbReference>
<reference evidence="2" key="1">
    <citation type="journal article" date="2020" name="Microbiol. Resour. Announc.">
        <title>Complete Genome Sequence of Geobacillus sp. Strain E55-1, Isolated from Mine Geyser in Japan.</title>
        <authorList>
            <person name="Miyazaki K."/>
            <person name="Hase E."/>
            <person name="Tokito N."/>
        </authorList>
    </citation>
    <scope>NUCLEOTIDE SEQUENCE [LARGE SCALE GENOMIC DNA]</scope>
    <source>
        <strain evidence="2">E55-1</strain>
    </source>
</reference>
<evidence type="ECO:0008006" key="3">
    <source>
        <dbReference type="Google" id="ProtNLM"/>
    </source>
</evidence>
<keyword evidence="2" id="KW-1185">Reference proteome</keyword>
<protein>
    <recommendedName>
        <fullName evidence="3">Reverse transcriptase domain-containing protein</fullName>
    </recommendedName>
</protein>
<name>A0A679FK20_9BACL</name>
<evidence type="ECO:0000313" key="2">
    <source>
        <dbReference type="Proteomes" id="UP000501421"/>
    </source>
</evidence>